<name>A0A2N3LVV0_9HYPH</name>
<dbReference type="CDD" id="cd07814">
    <property type="entry name" value="SRPBCC_CalC_Aha1-like"/>
    <property type="match status" value="1"/>
</dbReference>
<evidence type="ECO:0000313" key="3">
    <source>
        <dbReference type="EMBL" id="PKR88707.1"/>
    </source>
</evidence>
<dbReference type="OrthoDB" id="9803476at2"/>
<dbReference type="InterPro" id="IPR013538">
    <property type="entry name" value="ASHA1/2-like_C"/>
</dbReference>
<feature type="domain" description="Activator of Hsp90 ATPase homologue 1/2-like C-terminal" evidence="2">
    <location>
        <begin position="60"/>
        <end position="188"/>
    </location>
</feature>
<comment type="caution">
    <text evidence="3">The sequence shown here is derived from an EMBL/GenBank/DDBJ whole genome shotgun (WGS) entry which is preliminary data.</text>
</comment>
<dbReference type="Pfam" id="PF08327">
    <property type="entry name" value="AHSA1"/>
    <property type="match status" value="1"/>
</dbReference>
<dbReference type="InterPro" id="IPR023393">
    <property type="entry name" value="START-like_dom_sf"/>
</dbReference>
<accession>A0A2N3LVV0</accession>
<evidence type="ECO:0000313" key="4">
    <source>
        <dbReference type="Proteomes" id="UP000233491"/>
    </source>
</evidence>
<dbReference type="SUPFAM" id="SSF55961">
    <property type="entry name" value="Bet v1-like"/>
    <property type="match status" value="1"/>
</dbReference>
<dbReference type="EMBL" id="PJNW01000010">
    <property type="protein sequence ID" value="PKR88707.1"/>
    <property type="molecule type" value="Genomic_DNA"/>
</dbReference>
<organism evidence="3 4">
    <name type="scientific">Pleomorphomonas diazotrophica</name>
    <dbReference type="NCBI Taxonomy" id="1166257"/>
    <lineage>
        <taxon>Bacteria</taxon>
        <taxon>Pseudomonadati</taxon>
        <taxon>Pseudomonadota</taxon>
        <taxon>Alphaproteobacteria</taxon>
        <taxon>Hyphomicrobiales</taxon>
        <taxon>Pleomorphomonadaceae</taxon>
        <taxon>Pleomorphomonas</taxon>
    </lineage>
</organism>
<protein>
    <submittedName>
        <fullName evidence="3">ATPase</fullName>
    </submittedName>
</protein>
<evidence type="ECO:0000256" key="1">
    <source>
        <dbReference type="ARBA" id="ARBA00006817"/>
    </source>
</evidence>
<dbReference type="AlphaFoldDB" id="A0A2N3LVV0"/>
<evidence type="ECO:0000259" key="2">
    <source>
        <dbReference type="Pfam" id="PF08327"/>
    </source>
</evidence>
<dbReference type="Proteomes" id="UP000233491">
    <property type="component" value="Unassembled WGS sequence"/>
</dbReference>
<keyword evidence="4" id="KW-1185">Reference proteome</keyword>
<dbReference type="Gene3D" id="3.30.530.20">
    <property type="match status" value="1"/>
</dbReference>
<comment type="similarity">
    <text evidence="1">Belongs to the AHA1 family.</text>
</comment>
<proteinExistence type="inferred from homology"/>
<sequence>MANARARLVPHGRRHRLAVAVDHPQGAPGASMVGRANPLRNLSQEATMKKAAEVEKLIEAPRAAVWKAMVAPDTALFPQSKVETDWQVGHPIQFSGNWKGRPYQDRGEIVAVEPEARLEFTHWSELSGTEDRPENYHTVRYELTGDDRRTTVRLTQFNHGNQDIDDKTRAEFAANWDMMLNHLKQTVEKA</sequence>
<gene>
    <name evidence="3" type="ORF">CXZ10_13220</name>
</gene>
<reference evidence="3 4" key="1">
    <citation type="submission" date="2017-12" db="EMBL/GenBank/DDBJ databases">
        <title>Anaerobic carbon monoxide metabolism by Pleomorphomonas carboxyditropha sp. nov., a new mesophilic hydrogenogenic carboxidotroph.</title>
        <authorList>
            <person name="Esquivel-Elizondo S."/>
            <person name="Krajmalnik-Brown R."/>
        </authorList>
    </citation>
    <scope>NUCLEOTIDE SEQUENCE [LARGE SCALE GENOMIC DNA]</scope>
    <source>
        <strain evidence="3 4">R5-392</strain>
    </source>
</reference>